<name>A0A8D2N669_ZONAL</name>
<accession>A0A8D2N669</accession>
<gene>
    <name evidence="2" type="primary">NXN</name>
</gene>
<sequence>MGRHWTAVPWRALTSGSISLHTGARRAEASRGCWWSPTGKSRRQARNLRSSSSVQTGQRTPSSSTSARCPGWPCPTRTRPDGRA</sequence>
<reference evidence="2" key="2">
    <citation type="submission" date="2025-09" db="UniProtKB">
        <authorList>
            <consortium name="Ensembl"/>
        </authorList>
    </citation>
    <scope>IDENTIFICATION</scope>
</reference>
<keyword evidence="3" id="KW-1185">Reference proteome</keyword>
<organism evidence="2 3">
    <name type="scientific">Zonotrichia albicollis</name>
    <name type="common">White-throated sparrow</name>
    <name type="synonym">Fringilla albicollis</name>
    <dbReference type="NCBI Taxonomy" id="44394"/>
    <lineage>
        <taxon>Eukaryota</taxon>
        <taxon>Metazoa</taxon>
        <taxon>Chordata</taxon>
        <taxon>Craniata</taxon>
        <taxon>Vertebrata</taxon>
        <taxon>Euteleostomi</taxon>
        <taxon>Archelosauria</taxon>
        <taxon>Archosauria</taxon>
        <taxon>Dinosauria</taxon>
        <taxon>Saurischia</taxon>
        <taxon>Theropoda</taxon>
        <taxon>Coelurosauria</taxon>
        <taxon>Aves</taxon>
        <taxon>Neognathae</taxon>
        <taxon>Neoaves</taxon>
        <taxon>Telluraves</taxon>
        <taxon>Australaves</taxon>
        <taxon>Passeriformes</taxon>
        <taxon>Passerellidae</taxon>
        <taxon>Zonotrichia</taxon>
    </lineage>
</organism>
<reference evidence="2" key="1">
    <citation type="submission" date="2025-08" db="UniProtKB">
        <authorList>
            <consortium name="Ensembl"/>
        </authorList>
    </citation>
    <scope>IDENTIFICATION</scope>
</reference>
<feature type="region of interest" description="Disordered" evidence="1">
    <location>
        <begin position="29"/>
        <end position="84"/>
    </location>
</feature>
<proteinExistence type="predicted"/>
<dbReference type="Ensembl" id="ENSZALT00000025000.1">
    <property type="protein sequence ID" value="ENSZALP00000018953.1"/>
    <property type="gene ID" value="ENSZALG00000015107.1"/>
</dbReference>
<protein>
    <submittedName>
        <fullName evidence="2">Nucleoredoxin</fullName>
    </submittedName>
</protein>
<feature type="compositionally biased region" description="Polar residues" evidence="1">
    <location>
        <begin position="47"/>
        <end position="67"/>
    </location>
</feature>
<evidence type="ECO:0000256" key="1">
    <source>
        <dbReference type="SAM" id="MobiDB-lite"/>
    </source>
</evidence>
<evidence type="ECO:0000313" key="3">
    <source>
        <dbReference type="Proteomes" id="UP000694413"/>
    </source>
</evidence>
<evidence type="ECO:0000313" key="2">
    <source>
        <dbReference type="Ensembl" id="ENSZALP00000018953.1"/>
    </source>
</evidence>
<dbReference type="AlphaFoldDB" id="A0A8D2N669"/>
<dbReference type="Proteomes" id="UP000694413">
    <property type="component" value="Unassembled WGS sequence"/>
</dbReference>